<keyword evidence="5" id="KW-0479">Metal-binding</keyword>
<dbReference type="InterPro" id="IPR050241">
    <property type="entry name" value="NAD-cap_RNA_hydrolase_NudC"/>
</dbReference>
<dbReference type="InterPro" id="IPR020084">
    <property type="entry name" value="NUDIX_hydrolase_CS"/>
</dbReference>
<dbReference type="NCBIfam" id="NF001299">
    <property type="entry name" value="PRK00241.1"/>
    <property type="match status" value="1"/>
</dbReference>
<dbReference type="InterPro" id="IPR015376">
    <property type="entry name" value="Znr_NADH_PPase"/>
</dbReference>
<evidence type="ECO:0000313" key="11">
    <source>
        <dbReference type="EMBL" id="SAI31392.1"/>
    </source>
</evidence>
<comment type="catalytic activity">
    <reaction evidence="9">
        <text>a 5'-end NAD(+)-phospho-ribonucleoside in mRNA + H2O = a 5'-end phospho-adenosine-phospho-ribonucleoside in mRNA + beta-nicotinamide D-ribonucleotide + 2 H(+)</text>
        <dbReference type="Rhea" id="RHEA:60876"/>
        <dbReference type="Rhea" id="RHEA-COMP:15698"/>
        <dbReference type="Rhea" id="RHEA-COMP:15719"/>
        <dbReference type="ChEBI" id="CHEBI:14649"/>
        <dbReference type="ChEBI" id="CHEBI:15377"/>
        <dbReference type="ChEBI" id="CHEBI:15378"/>
        <dbReference type="ChEBI" id="CHEBI:144029"/>
        <dbReference type="ChEBI" id="CHEBI:144051"/>
    </reaction>
    <physiologicalReaction direction="left-to-right" evidence="9">
        <dbReference type="Rhea" id="RHEA:60877"/>
    </physiologicalReaction>
</comment>
<accession>A0A157PCF6</accession>
<dbReference type="RefSeq" id="WP_066412603.1">
    <property type="nucleotide sequence ID" value="NZ_FKBS01000014.1"/>
</dbReference>
<keyword evidence="7" id="KW-0460">Magnesium</keyword>
<dbReference type="Gene3D" id="3.90.79.20">
    <property type="match status" value="1"/>
</dbReference>
<dbReference type="PROSITE" id="PS51462">
    <property type="entry name" value="NUDIX"/>
    <property type="match status" value="1"/>
</dbReference>
<evidence type="ECO:0000256" key="8">
    <source>
        <dbReference type="ARBA" id="ARBA00023027"/>
    </source>
</evidence>
<dbReference type="CDD" id="cd03429">
    <property type="entry name" value="NUDIX_NADH_pyrophosphatase_Nudt13"/>
    <property type="match status" value="1"/>
</dbReference>
<dbReference type="Gene3D" id="3.90.79.10">
    <property type="entry name" value="Nucleoside Triphosphate Pyrophosphohydrolase"/>
    <property type="match status" value="1"/>
</dbReference>
<evidence type="ECO:0000256" key="7">
    <source>
        <dbReference type="ARBA" id="ARBA00022842"/>
    </source>
</evidence>
<dbReference type="PANTHER" id="PTHR42904">
    <property type="entry name" value="NUDIX HYDROLASE, NUDC SUBFAMILY"/>
    <property type="match status" value="1"/>
</dbReference>
<dbReference type="InterPro" id="IPR000086">
    <property type="entry name" value="NUDIX_hydrolase_dom"/>
</dbReference>
<comment type="similarity">
    <text evidence="3">Belongs to the Nudix hydrolase family. NudC subfamily.</text>
</comment>
<evidence type="ECO:0000256" key="2">
    <source>
        <dbReference type="ARBA" id="ARBA00001947"/>
    </source>
</evidence>
<gene>
    <name evidence="11" type="primary">nudC</name>
    <name evidence="11" type="ORF">SAMEA1982600_02515</name>
</gene>
<dbReference type="InterPro" id="IPR049734">
    <property type="entry name" value="NudC-like_C"/>
</dbReference>
<dbReference type="Pfam" id="PF09296">
    <property type="entry name" value="NUDIX-like"/>
    <property type="match status" value="1"/>
</dbReference>
<evidence type="ECO:0000259" key="10">
    <source>
        <dbReference type="PROSITE" id="PS51462"/>
    </source>
</evidence>
<dbReference type="Pfam" id="PF00293">
    <property type="entry name" value="NUDIX"/>
    <property type="match status" value="1"/>
</dbReference>
<dbReference type="GO" id="GO:0046872">
    <property type="term" value="F:metal ion binding"/>
    <property type="evidence" value="ECO:0007669"/>
    <property type="project" value="UniProtKB-KW"/>
</dbReference>
<dbReference type="GO" id="GO:0035529">
    <property type="term" value="F:NADH pyrophosphatase activity"/>
    <property type="evidence" value="ECO:0007669"/>
    <property type="project" value="TreeGrafter"/>
</dbReference>
<dbReference type="Proteomes" id="UP000077037">
    <property type="component" value="Unassembled WGS sequence"/>
</dbReference>
<evidence type="ECO:0000256" key="9">
    <source>
        <dbReference type="ARBA" id="ARBA00023679"/>
    </source>
</evidence>
<dbReference type="GO" id="GO:0006742">
    <property type="term" value="P:NADP+ catabolic process"/>
    <property type="evidence" value="ECO:0007669"/>
    <property type="project" value="TreeGrafter"/>
</dbReference>
<feature type="domain" description="Nudix hydrolase" evidence="10">
    <location>
        <begin position="172"/>
        <end position="297"/>
    </location>
</feature>
<sequence length="323" mass="35381">MPFIDSSSQIDFGLNPLDRQSGRRDDADYVAARRREASTRYFVFAGDVPVLDARDDGIDPLFDVGQLAGLGEPLREVFMGQDEQGAALFALAYPAADSDRISRRPGTVLMDLRSIASRGLFVPSVLGELGGAKAILHWHDRHGFCANCGAPSRISAAGWRRDCDACGAQHFPRVDPVVIMLAIDGDRCVLGRQQRFAPGMYSALAGFLEPGETIEDAVRREVMEEAGIACAEVRYFAAQPWPFPSSLMIGCFARAVSSEVVIDYNELEDARWFTRAEAAEMVAGTHPEGLSSPKPFAIAYHLMKAFVEEGEGVFTRVQSRELE</sequence>
<dbReference type="SUPFAM" id="SSF55811">
    <property type="entry name" value="Nudix"/>
    <property type="match status" value="1"/>
</dbReference>
<dbReference type="EMBL" id="FKBS01000014">
    <property type="protein sequence ID" value="SAI31392.1"/>
    <property type="molecule type" value="Genomic_DNA"/>
</dbReference>
<dbReference type="GO" id="GO:0110153">
    <property type="term" value="F:RNA NAD-cap (NMN-forming) hydrolase activity"/>
    <property type="evidence" value="ECO:0007669"/>
    <property type="project" value="RHEA"/>
</dbReference>
<proteinExistence type="inferred from homology"/>
<evidence type="ECO:0000256" key="3">
    <source>
        <dbReference type="ARBA" id="ARBA00009595"/>
    </source>
</evidence>
<reference evidence="11 12" key="1">
    <citation type="submission" date="2016-03" db="EMBL/GenBank/DDBJ databases">
        <authorList>
            <consortium name="Pathogen Informatics"/>
        </authorList>
    </citation>
    <scope>NUCLEOTIDE SEQUENCE [LARGE SCALE GENOMIC DNA]</scope>
    <source>
        <strain evidence="11 12">NCTC13364</strain>
    </source>
</reference>
<dbReference type="OrthoDB" id="9791656at2"/>
<evidence type="ECO:0000256" key="4">
    <source>
        <dbReference type="ARBA" id="ARBA00012381"/>
    </source>
</evidence>
<dbReference type="EC" id="3.6.1.22" evidence="4"/>
<dbReference type="InterPro" id="IPR015375">
    <property type="entry name" value="NADH_PPase-like_N"/>
</dbReference>
<evidence type="ECO:0000256" key="5">
    <source>
        <dbReference type="ARBA" id="ARBA00022723"/>
    </source>
</evidence>
<evidence type="ECO:0000313" key="12">
    <source>
        <dbReference type="Proteomes" id="UP000077037"/>
    </source>
</evidence>
<dbReference type="InterPro" id="IPR015797">
    <property type="entry name" value="NUDIX_hydrolase-like_dom_sf"/>
</dbReference>
<protein>
    <recommendedName>
        <fullName evidence="4">NAD(+) diphosphatase</fullName>
        <ecNumber evidence="4">3.6.1.22</ecNumber>
    </recommendedName>
</protein>
<dbReference type="PANTHER" id="PTHR42904:SF6">
    <property type="entry name" value="NAD-CAPPED RNA HYDROLASE NUDT12"/>
    <property type="match status" value="1"/>
</dbReference>
<evidence type="ECO:0000256" key="1">
    <source>
        <dbReference type="ARBA" id="ARBA00001946"/>
    </source>
</evidence>
<dbReference type="AlphaFoldDB" id="A0A157PCF6"/>
<dbReference type="PROSITE" id="PS00893">
    <property type="entry name" value="NUDIX_BOX"/>
    <property type="match status" value="1"/>
</dbReference>
<keyword evidence="6 11" id="KW-0378">Hydrolase</keyword>
<comment type="cofactor">
    <cofactor evidence="1">
        <name>Mg(2+)</name>
        <dbReference type="ChEBI" id="CHEBI:18420"/>
    </cofactor>
</comment>
<name>A0A157PCF6_9BORD</name>
<dbReference type="GO" id="GO:0005829">
    <property type="term" value="C:cytosol"/>
    <property type="evidence" value="ECO:0007669"/>
    <property type="project" value="TreeGrafter"/>
</dbReference>
<comment type="cofactor">
    <cofactor evidence="2">
        <name>Zn(2+)</name>
        <dbReference type="ChEBI" id="CHEBI:29105"/>
    </cofactor>
</comment>
<organism evidence="11 12">
    <name type="scientific">Bordetella ansorpii</name>
    <dbReference type="NCBI Taxonomy" id="288768"/>
    <lineage>
        <taxon>Bacteria</taxon>
        <taxon>Pseudomonadati</taxon>
        <taxon>Pseudomonadota</taxon>
        <taxon>Betaproteobacteria</taxon>
        <taxon>Burkholderiales</taxon>
        <taxon>Alcaligenaceae</taxon>
        <taxon>Bordetella</taxon>
    </lineage>
</organism>
<dbReference type="Pfam" id="PF09297">
    <property type="entry name" value="Zn_ribbon_NUD"/>
    <property type="match status" value="1"/>
</dbReference>
<keyword evidence="8" id="KW-0520">NAD</keyword>
<dbReference type="GO" id="GO:0019677">
    <property type="term" value="P:NAD+ catabolic process"/>
    <property type="evidence" value="ECO:0007669"/>
    <property type="project" value="TreeGrafter"/>
</dbReference>
<evidence type="ECO:0000256" key="6">
    <source>
        <dbReference type="ARBA" id="ARBA00022801"/>
    </source>
</evidence>